<reference evidence="1 3" key="1">
    <citation type="journal article" date="2020" name="Stud. Mycol.">
        <title>101 Dothideomycetes genomes: a test case for predicting lifestyles and emergence of pathogens.</title>
        <authorList>
            <person name="Haridas S."/>
            <person name="Albert R."/>
            <person name="Binder M."/>
            <person name="Bloem J."/>
            <person name="Labutti K."/>
            <person name="Salamov A."/>
            <person name="Andreopoulos B."/>
            <person name="Baker S."/>
            <person name="Barry K."/>
            <person name="Bills G."/>
            <person name="Bluhm B."/>
            <person name="Cannon C."/>
            <person name="Castanera R."/>
            <person name="Culley D."/>
            <person name="Daum C."/>
            <person name="Ezra D."/>
            <person name="Gonzalez J."/>
            <person name="Henrissat B."/>
            <person name="Kuo A."/>
            <person name="Liang C."/>
            <person name="Lipzen A."/>
            <person name="Lutzoni F."/>
            <person name="Magnuson J."/>
            <person name="Mondo S."/>
            <person name="Nolan M."/>
            <person name="Ohm R."/>
            <person name="Pangilinan J."/>
            <person name="Park H.-J."/>
            <person name="Ramirez L."/>
            <person name="Alfaro M."/>
            <person name="Sun H."/>
            <person name="Tritt A."/>
            <person name="Yoshinaga Y."/>
            <person name="Zwiers L.-H."/>
            <person name="Turgeon B."/>
            <person name="Goodwin S."/>
            <person name="Spatafora J."/>
            <person name="Crous P."/>
            <person name="Grigoriev I."/>
        </authorList>
    </citation>
    <scope>NUCLEOTIDE SEQUENCE</scope>
    <source>
        <strain evidence="1 3">CBS 304.34</strain>
    </source>
</reference>
<evidence type="ECO:0000313" key="3">
    <source>
        <dbReference type="RefSeq" id="XP_033575887.1"/>
    </source>
</evidence>
<keyword evidence="2" id="KW-1185">Reference proteome</keyword>
<sequence length="188" mass="21212">MDRTDTVNTPTAFTNAHNDLAYTIMNCPMICPKALRDAKNELIRQLYQEPPVATTFSKKSLLDAMVFLHDMRHNEILTPEIAWELILAETWEIFGQTVQLLALEDGTVVGRDELYLTIKTLTMSRIPTTLGQHDAPLSMMIWFSISLCILSQKAGEEAKMERLVSGLAIGEQENIKIDDLVDALMSWV</sequence>
<gene>
    <name evidence="1 3" type="ORF">BDZ99DRAFT_42204</name>
</gene>
<name>A0A6A6YK60_9PEZI</name>
<organism evidence="1">
    <name type="scientific">Mytilinidion resinicola</name>
    <dbReference type="NCBI Taxonomy" id="574789"/>
    <lineage>
        <taxon>Eukaryota</taxon>
        <taxon>Fungi</taxon>
        <taxon>Dikarya</taxon>
        <taxon>Ascomycota</taxon>
        <taxon>Pezizomycotina</taxon>
        <taxon>Dothideomycetes</taxon>
        <taxon>Pleosporomycetidae</taxon>
        <taxon>Mytilinidiales</taxon>
        <taxon>Mytilinidiaceae</taxon>
        <taxon>Mytilinidion</taxon>
    </lineage>
</organism>
<dbReference type="EMBL" id="MU003702">
    <property type="protein sequence ID" value="KAF2808923.1"/>
    <property type="molecule type" value="Genomic_DNA"/>
</dbReference>
<protein>
    <submittedName>
        <fullName evidence="1 3">Uncharacterized protein</fullName>
    </submittedName>
</protein>
<reference evidence="3" key="2">
    <citation type="submission" date="2020-04" db="EMBL/GenBank/DDBJ databases">
        <authorList>
            <consortium name="NCBI Genome Project"/>
        </authorList>
    </citation>
    <scope>NUCLEOTIDE SEQUENCE</scope>
    <source>
        <strain evidence="3">CBS 304.34</strain>
    </source>
</reference>
<proteinExistence type="predicted"/>
<dbReference type="RefSeq" id="XP_033575887.1">
    <property type="nucleotide sequence ID" value="XM_033716969.1"/>
</dbReference>
<dbReference type="GeneID" id="54457862"/>
<evidence type="ECO:0000313" key="1">
    <source>
        <dbReference type="EMBL" id="KAF2808923.1"/>
    </source>
</evidence>
<dbReference type="OrthoDB" id="10400188at2759"/>
<dbReference type="AlphaFoldDB" id="A0A6A6YK60"/>
<dbReference type="Proteomes" id="UP000504636">
    <property type="component" value="Unplaced"/>
</dbReference>
<accession>A0A6A6YK60</accession>
<reference evidence="3" key="3">
    <citation type="submission" date="2025-04" db="UniProtKB">
        <authorList>
            <consortium name="RefSeq"/>
        </authorList>
    </citation>
    <scope>IDENTIFICATION</scope>
    <source>
        <strain evidence="3">CBS 304.34</strain>
    </source>
</reference>
<evidence type="ECO:0000313" key="2">
    <source>
        <dbReference type="Proteomes" id="UP000504636"/>
    </source>
</evidence>